<dbReference type="Proteomes" id="UP001165960">
    <property type="component" value="Unassembled WGS sequence"/>
</dbReference>
<keyword evidence="2" id="KW-1185">Reference proteome</keyword>
<name>A0ACC2TZV4_9FUNG</name>
<evidence type="ECO:0000313" key="1">
    <source>
        <dbReference type="EMBL" id="KAJ9080289.1"/>
    </source>
</evidence>
<sequence length="71" mass="7811">MKALKHLVHSMPRRLAAVIRTRVHLVATEFPSSPANVSYDTQGVLNESPLDISNDMNQSDGNIELRAVSPN</sequence>
<proteinExistence type="predicted"/>
<comment type="caution">
    <text evidence="1">The sequence shown here is derived from an EMBL/GenBank/DDBJ whole genome shotgun (WGS) entry which is preliminary data.</text>
</comment>
<organism evidence="1 2">
    <name type="scientific">Entomophthora muscae</name>
    <dbReference type="NCBI Taxonomy" id="34485"/>
    <lineage>
        <taxon>Eukaryota</taxon>
        <taxon>Fungi</taxon>
        <taxon>Fungi incertae sedis</taxon>
        <taxon>Zoopagomycota</taxon>
        <taxon>Entomophthoromycotina</taxon>
        <taxon>Entomophthoromycetes</taxon>
        <taxon>Entomophthorales</taxon>
        <taxon>Entomophthoraceae</taxon>
        <taxon>Entomophthora</taxon>
    </lineage>
</organism>
<dbReference type="EMBL" id="QTSX02001577">
    <property type="protein sequence ID" value="KAJ9080289.1"/>
    <property type="molecule type" value="Genomic_DNA"/>
</dbReference>
<reference evidence="1" key="1">
    <citation type="submission" date="2022-04" db="EMBL/GenBank/DDBJ databases">
        <title>Genome of the entomopathogenic fungus Entomophthora muscae.</title>
        <authorList>
            <person name="Elya C."/>
            <person name="Lovett B.R."/>
            <person name="Lee E."/>
            <person name="Macias A.M."/>
            <person name="Hajek A.E."/>
            <person name="De Bivort B.L."/>
            <person name="Kasson M.T."/>
            <person name="De Fine Licht H.H."/>
            <person name="Stajich J.E."/>
        </authorList>
    </citation>
    <scope>NUCLEOTIDE SEQUENCE</scope>
    <source>
        <strain evidence="1">Berkeley</strain>
    </source>
</reference>
<accession>A0ACC2TZV4</accession>
<gene>
    <name evidence="1" type="ORF">DSO57_1026636</name>
</gene>
<evidence type="ECO:0000313" key="2">
    <source>
        <dbReference type="Proteomes" id="UP001165960"/>
    </source>
</evidence>
<protein>
    <submittedName>
        <fullName evidence="1">Uncharacterized protein</fullName>
    </submittedName>
</protein>